<dbReference type="STRING" id="29172.A0A0D8XMG2"/>
<dbReference type="InterPro" id="IPR007284">
    <property type="entry name" value="Ground-like_dom"/>
</dbReference>
<evidence type="ECO:0000313" key="3">
    <source>
        <dbReference type="Proteomes" id="UP000053766"/>
    </source>
</evidence>
<reference evidence="3" key="2">
    <citation type="journal article" date="2016" name="Sci. Rep.">
        <title>Dictyocaulus viviparus genome, variome and transcriptome elucidate lungworm biology and support future intervention.</title>
        <authorList>
            <person name="McNulty S.N."/>
            <person name="Strube C."/>
            <person name="Rosa B.A."/>
            <person name="Martin J.C."/>
            <person name="Tyagi R."/>
            <person name="Choi Y.J."/>
            <person name="Wang Q."/>
            <person name="Hallsworth Pepin K."/>
            <person name="Zhang X."/>
            <person name="Ozersky P."/>
            <person name="Wilson R.K."/>
            <person name="Sternberg P.W."/>
            <person name="Gasser R.B."/>
            <person name="Mitreva M."/>
        </authorList>
    </citation>
    <scope>NUCLEOTIDE SEQUENCE [LARGE SCALE GENOMIC DNA]</scope>
    <source>
        <strain evidence="3">HannoverDv2000</strain>
    </source>
</reference>
<gene>
    <name evidence="2" type="ORF">DICVIV_08978</name>
</gene>
<sequence length="152" mass="16861">MCHCARPTYIPMMYPAYAYRPYAIQAYSIPASTNGAIGGCGNREMEYYKLPAKNDCCGGCSSPCMYKRHAAAFSSITVNPSCNNDSLRSIIEEFITTDSSESKRAIQEAAEEQLEVNINVICGRGEFSYVTHTENFCQVSSDNITCYAFQPH</sequence>
<dbReference type="OrthoDB" id="5858182at2759"/>
<protein>
    <submittedName>
        <fullName evidence="2">Ground-like domain protein</fullName>
    </submittedName>
</protein>
<organism evidence="2 3">
    <name type="scientific">Dictyocaulus viviparus</name>
    <name type="common">Bovine lungworm</name>
    <dbReference type="NCBI Taxonomy" id="29172"/>
    <lineage>
        <taxon>Eukaryota</taxon>
        <taxon>Metazoa</taxon>
        <taxon>Ecdysozoa</taxon>
        <taxon>Nematoda</taxon>
        <taxon>Chromadorea</taxon>
        <taxon>Rhabditida</taxon>
        <taxon>Rhabditina</taxon>
        <taxon>Rhabditomorpha</taxon>
        <taxon>Strongyloidea</taxon>
        <taxon>Metastrongylidae</taxon>
        <taxon>Dictyocaulus</taxon>
    </lineage>
</organism>
<proteinExistence type="predicted"/>
<accession>A0A0D8XMG2</accession>
<evidence type="ECO:0000259" key="1">
    <source>
        <dbReference type="Pfam" id="PF04155"/>
    </source>
</evidence>
<feature type="domain" description="Ground-like" evidence="1">
    <location>
        <begin position="80"/>
        <end position="149"/>
    </location>
</feature>
<evidence type="ECO:0000313" key="2">
    <source>
        <dbReference type="EMBL" id="KJH44994.1"/>
    </source>
</evidence>
<dbReference type="EMBL" id="KN716435">
    <property type="protein sequence ID" value="KJH44994.1"/>
    <property type="molecule type" value="Genomic_DNA"/>
</dbReference>
<dbReference type="Pfam" id="PF04155">
    <property type="entry name" value="Ground-like"/>
    <property type="match status" value="1"/>
</dbReference>
<name>A0A0D8XMG2_DICVI</name>
<keyword evidence="3" id="KW-1185">Reference proteome</keyword>
<dbReference type="AlphaFoldDB" id="A0A0D8XMG2"/>
<dbReference type="Proteomes" id="UP000053766">
    <property type="component" value="Unassembled WGS sequence"/>
</dbReference>
<reference evidence="2 3" key="1">
    <citation type="submission" date="2013-11" db="EMBL/GenBank/DDBJ databases">
        <title>Draft genome of the bovine lungworm Dictyocaulus viviparus.</title>
        <authorList>
            <person name="Mitreva M."/>
        </authorList>
    </citation>
    <scope>NUCLEOTIDE SEQUENCE [LARGE SCALE GENOMIC DNA]</scope>
    <source>
        <strain evidence="2 3">HannoverDv2000</strain>
    </source>
</reference>